<feature type="region of interest" description="Disordered" evidence="1">
    <location>
        <begin position="366"/>
        <end position="455"/>
    </location>
</feature>
<evidence type="ECO:0000313" key="2">
    <source>
        <dbReference type="EMBL" id="EAU69138.1"/>
    </source>
</evidence>
<protein>
    <submittedName>
        <fullName evidence="2">Uncharacterized protein</fullName>
    </submittedName>
</protein>
<dbReference type="AlphaFoldDB" id="Q09BT6"/>
<feature type="compositionally biased region" description="Pro residues" evidence="1">
    <location>
        <begin position="439"/>
        <end position="449"/>
    </location>
</feature>
<dbReference type="Proteomes" id="UP000032702">
    <property type="component" value="Unassembled WGS sequence"/>
</dbReference>
<name>Q09BT6_STIAD</name>
<accession>Q09BT6</accession>
<proteinExistence type="predicted"/>
<evidence type="ECO:0000313" key="3">
    <source>
        <dbReference type="Proteomes" id="UP000032702"/>
    </source>
</evidence>
<evidence type="ECO:0000256" key="1">
    <source>
        <dbReference type="SAM" id="MobiDB-lite"/>
    </source>
</evidence>
<sequence>MHQCSLRGEYLHPIAGGTLDGGPRQCHRAKLAAHGHELDPGALVGLAQRGGQQGPPGRGRRLALLHTHPLAWAHRLGDVLGGHAHGGARVDGDGGGALRIHRHLEGGAAGHGLGQQPRGPIGGLGRGEVVGGLEVCLGLPELRRGFLASGGLGVRLGQGQARRRQRVERLGAVRFGRQLEHGAWGDGIGGQPVEGLQLAGALGVSQETLRELGQRLALAHHHLGGRGGGTEVGHEEECVSHWKTISRPAWMVAEGVETESAWVAGASSVASTFPLSTVTSVRVCPGRGRVSAMPMSASSPRFTEPPWAKTMRACAPPAVLTLSFSKRGSPSRAASHSSPEARLSFTSPLTSLRWAWGGRTGGGGGDACGFPSGLQPAGRAESARAMSMEVQRPFTSGFRGRSLAGVRPRSHAQGGAPASPAGGGVRGRGGFGGCAAGGPCPPGPGPAPRPPRRGR</sequence>
<reference evidence="2 3" key="1">
    <citation type="submission" date="2006-04" db="EMBL/GenBank/DDBJ databases">
        <authorList>
            <person name="Nierman W.C."/>
        </authorList>
    </citation>
    <scope>NUCLEOTIDE SEQUENCE [LARGE SCALE GENOMIC DNA]</scope>
    <source>
        <strain evidence="2 3">DW4/3-1</strain>
    </source>
</reference>
<organism evidence="2 3">
    <name type="scientific">Stigmatella aurantiaca (strain DW4/3-1)</name>
    <dbReference type="NCBI Taxonomy" id="378806"/>
    <lineage>
        <taxon>Bacteria</taxon>
        <taxon>Pseudomonadati</taxon>
        <taxon>Myxococcota</taxon>
        <taxon>Myxococcia</taxon>
        <taxon>Myxococcales</taxon>
        <taxon>Cystobacterineae</taxon>
        <taxon>Archangiaceae</taxon>
        <taxon>Stigmatella</taxon>
    </lineage>
</organism>
<feature type="compositionally biased region" description="Gly residues" evidence="1">
    <location>
        <begin position="421"/>
        <end position="436"/>
    </location>
</feature>
<comment type="caution">
    <text evidence="2">The sequence shown here is derived from an EMBL/GenBank/DDBJ whole genome shotgun (WGS) entry which is preliminary data.</text>
</comment>
<gene>
    <name evidence="2" type="ORF">STIAU_6176</name>
</gene>
<dbReference type="EMBL" id="AAMD01000008">
    <property type="protein sequence ID" value="EAU69138.1"/>
    <property type="molecule type" value="Genomic_DNA"/>
</dbReference>